<organism evidence="3 4">
    <name type="scientific">Candidatus Borkfalkia faecigallinarum</name>
    <dbReference type="NCBI Taxonomy" id="2838509"/>
    <lineage>
        <taxon>Bacteria</taxon>
        <taxon>Bacillati</taxon>
        <taxon>Bacillota</taxon>
        <taxon>Clostridia</taxon>
        <taxon>Christensenellales</taxon>
        <taxon>Christensenellaceae</taxon>
        <taxon>Candidatus Borkfalkia</taxon>
    </lineage>
</organism>
<gene>
    <name evidence="3" type="ORF">H9737_01625</name>
</gene>
<reference evidence="3" key="1">
    <citation type="journal article" date="2021" name="PeerJ">
        <title>Extensive microbial diversity within the chicken gut microbiome revealed by metagenomics and culture.</title>
        <authorList>
            <person name="Gilroy R."/>
            <person name="Ravi A."/>
            <person name="Getino M."/>
            <person name="Pursley I."/>
            <person name="Horton D.L."/>
            <person name="Alikhan N.F."/>
            <person name="Baker D."/>
            <person name="Gharbi K."/>
            <person name="Hall N."/>
            <person name="Watson M."/>
            <person name="Adriaenssens E.M."/>
            <person name="Foster-Nyarko E."/>
            <person name="Jarju S."/>
            <person name="Secka A."/>
            <person name="Antonio M."/>
            <person name="Oren A."/>
            <person name="Chaudhuri R.R."/>
            <person name="La Ragione R."/>
            <person name="Hildebrand F."/>
            <person name="Pallen M.J."/>
        </authorList>
    </citation>
    <scope>NUCLEOTIDE SEQUENCE</scope>
    <source>
        <strain evidence="3">26628</strain>
    </source>
</reference>
<keyword evidence="1" id="KW-0472">Membrane</keyword>
<proteinExistence type="predicted"/>
<dbReference type="PROSITE" id="PS51257">
    <property type="entry name" value="PROKAR_LIPOPROTEIN"/>
    <property type="match status" value="1"/>
</dbReference>
<name>A0A9D2AQN9_9FIRM</name>
<feature type="domain" description="DUF3899" evidence="2">
    <location>
        <begin position="49"/>
        <end position="126"/>
    </location>
</feature>
<comment type="caution">
    <text evidence="3">The sequence shown here is derived from an EMBL/GenBank/DDBJ whole genome shotgun (WGS) entry which is preliminary data.</text>
</comment>
<dbReference type="Proteomes" id="UP000824249">
    <property type="component" value="Unassembled WGS sequence"/>
</dbReference>
<evidence type="ECO:0000256" key="1">
    <source>
        <dbReference type="SAM" id="Phobius"/>
    </source>
</evidence>
<dbReference type="AlphaFoldDB" id="A0A9D2AQN9"/>
<sequence>MNRRWIKYAAALLIGGAAACALLFGRGFLAAETMRERMRLLSDAFLVPGALLLLAGCLLWIVREGTFAGMGYTFRKLWNSLHSQEYQAAHKESYAEYRARKSAQKTPFLFLLVSGGVFLLPAVLFTILYLLA</sequence>
<dbReference type="EMBL" id="DXFD01000025">
    <property type="protein sequence ID" value="HIX46375.1"/>
    <property type="molecule type" value="Genomic_DNA"/>
</dbReference>
<keyword evidence="1" id="KW-1133">Transmembrane helix</keyword>
<dbReference type="Pfam" id="PF13038">
    <property type="entry name" value="DUF3899"/>
    <property type="match status" value="1"/>
</dbReference>
<feature type="transmembrane region" description="Helical" evidence="1">
    <location>
        <begin position="108"/>
        <end position="131"/>
    </location>
</feature>
<accession>A0A9D2AQN9</accession>
<dbReference type="InterPro" id="IPR025007">
    <property type="entry name" value="DUF3899"/>
</dbReference>
<protein>
    <submittedName>
        <fullName evidence="3">DUF3899 domain-containing protein</fullName>
    </submittedName>
</protein>
<evidence type="ECO:0000259" key="2">
    <source>
        <dbReference type="Pfam" id="PF13038"/>
    </source>
</evidence>
<feature type="transmembrane region" description="Helical" evidence="1">
    <location>
        <begin position="40"/>
        <end position="62"/>
    </location>
</feature>
<evidence type="ECO:0000313" key="3">
    <source>
        <dbReference type="EMBL" id="HIX46375.1"/>
    </source>
</evidence>
<keyword evidence="1" id="KW-0812">Transmembrane</keyword>
<evidence type="ECO:0000313" key="4">
    <source>
        <dbReference type="Proteomes" id="UP000824249"/>
    </source>
</evidence>
<reference evidence="3" key="2">
    <citation type="submission" date="2021-04" db="EMBL/GenBank/DDBJ databases">
        <authorList>
            <person name="Gilroy R."/>
        </authorList>
    </citation>
    <scope>NUCLEOTIDE SEQUENCE</scope>
    <source>
        <strain evidence="3">26628</strain>
    </source>
</reference>